<evidence type="ECO:0000259" key="3">
    <source>
        <dbReference type="PROSITE" id="PS51186"/>
    </source>
</evidence>
<dbReference type="CDD" id="cd04301">
    <property type="entry name" value="NAT_SF"/>
    <property type="match status" value="1"/>
</dbReference>
<evidence type="ECO:0000256" key="2">
    <source>
        <dbReference type="ARBA" id="ARBA00023315"/>
    </source>
</evidence>
<organism evidence="4 5">
    <name type="scientific">Thermobifida cellulosilytica TB100</name>
    <dbReference type="NCBI Taxonomy" id="665004"/>
    <lineage>
        <taxon>Bacteria</taxon>
        <taxon>Bacillati</taxon>
        <taxon>Actinomycetota</taxon>
        <taxon>Actinomycetes</taxon>
        <taxon>Streptosporangiales</taxon>
        <taxon>Nocardiopsidaceae</taxon>
        <taxon>Thermobifida</taxon>
    </lineage>
</organism>
<dbReference type="PANTHER" id="PTHR43877:SF1">
    <property type="entry name" value="ACETYLTRANSFERASE"/>
    <property type="match status" value="1"/>
</dbReference>
<dbReference type="InterPro" id="IPR016181">
    <property type="entry name" value="Acyl_CoA_acyltransferase"/>
</dbReference>
<dbReference type="Pfam" id="PF00583">
    <property type="entry name" value="Acetyltransf_1"/>
    <property type="match status" value="1"/>
</dbReference>
<dbReference type="Proteomes" id="UP000074382">
    <property type="component" value="Unassembled WGS sequence"/>
</dbReference>
<proteinExistence type="predicted"/>
<sequence>MIIRAAVRSDLGAILRLLRDLGEAAPTQSGTVRMSSATVRAWTRIENDPERTVLVAERRGQIIGTLDLIVIANLTHDAQPWAVVDNMVVDAAYRRTGIGRALLEEAVNRAVQAGCYKIEMLAHESQSIAREFCLAMGFSASAEGFRRYL</sequence>
<keyword evidence="1" id="KW-0808">Transferase</keyword>
<dbReference type="Gene3D" id="3.40.630.30">
    <property type="match status" value="1"/>
</dbReference>
<comment type="caution">
    <text evidence="4">The sequence shown here is derived from an EMBL/GenBank/DDBJ whole genome shotgun (WGS) entry which is preliminary data.</text>
</comment>
<dbReference type="PROSITE" id="PS51186">
    <property type="entry name" value="GNAT"/>
    <property type="match status" value="1"/>
</dbReference>
<name>A0A147KM37_THECS</name>
<keyword evidence="5" id="KW-1185">Reference proteome</keyword>
<keyword evidence="2" id="KW-0012">Acyltransferase</keyword>
<evidence type="ECO:0000313" key="4">
    <source>
        <dbReference type="EMBL" id="KUP98298.1"/>
    </source>
</evidence>
<accession>A0A147KM37</accession>
<evidence type="ECO:0000313" key="5">
    <source>
        <dbReference type="Proteomes" id="UP000074382"/>
    </source>
</evidence>
<dbReference type="GO" id="GO:0016747">
    <property type="term" value="F:acyltransferase activity, transferring groups other than amino-acyl groups"/>
    <property type="evidence" value="ECO:0007669"/>
    <property type="project" value="InterPro"/>
</dbReference>
<dbReference type="OrthoDB" id="9789603at2"/>
<dbReference type="AlphaFoldDB" id="A0A147KM37"/>
<dbReference type="InterPro" id="IPR050832">
    <property type="entry name" value="Bact_Acetyltransf"/>
</dbReference>
<dbReference type="PATRIC" id="fig|665004.4.peg.1003"/>
<dbReference type="SUPFAM" id="SSF55729">
    <property type="entry name" value="Acyl-CoA N-acyltransferases (Nat)"/>
    <property type="match status" value="1"/>
</dbReference>
<dbReference type="InterPro" id="IPR000182">
    <property type="entry name" value="GNAT_dom"/>
</dbReference>
<dbReference type="RefSeq" id="WP_068753774.1">
    <property type="nucleotide sequence ID" value="NZ_KQ950180.1"/>
</dbReference>
<dbReference type="EMBL" id="LGEM01000012">
    <property type="protein sequence ID" value="KUP98298.1"/>
    <property type="molecule type" value="Genomic_DNA"/>
</dbReference>
<gene>
    <name evidence="4" type="ORF">AC529_02355</name>
</gene>
<feature type="domain" description="N-acetyltransferase" evidence="3">
    <location>
        <begin position="1"/>
        <end position="149"/>
    </location>
</feature>
<protein>
    <submittedName>
        <fullName evidence="4">N-acetylglutamate synthase</fullName>
    </submittedName>
</protein>
<evidence type="ECO:0000256" key="1">
    <source>
        <dbReference type="ARBA" id="ARBA00022679"/>
    </source>
</evidence>
<reference evidence="5" key="1">
    <citation type="journal article" date="2017" name="Acta Aliment.">
        <title>Plant polysaccharide degrading enzyme system of Thermpbifida cellulosilytica TB100 revealed by de novo genome project data.</title>
        <authorList>
            <person name="Toth A."/>
            <person name="Baka E."/>
            <person name="Luzics S."/>
            <person name="Bata-Vidacs I."/>
            <person name="Nagy I."/>
            <person name="Balint B."/>
            <person name="Herceg R."/>
            <person name="Olasz F."/>
            <person name="Wilk T."/>
            <person name="Nagy T."/>
            <person name="Kriszt B."/>
            <person name="Nagy I."/>
            <person name="Kukolya J."/>
        </authorList>
    </citation>
    <scope>NUCLEOTIDE SEQUENCE [LARGE SCALE GENOMIC DNA]</scope>
    <source>
        <strain evidence="5">TB100</strain>
    </source>
</reference>
<dbReference type="PANTHER" id="PTHR43877">
    <property type="entry name" value="AMINOALKYLPHOSPHONATE N-ACETYLTRANSFERASE-RELATED-RELATED"/>
    <property type="match status" value="1"/>
</dbReference>
<dbReference type="STRING" id="665004.AC529_02355"/>